<dbReference type="Pfam" id="PF13717">
    <property type="entry name" value="Zn_ribbon_4"/>
    <property type="match status" value="1"/>
</dbReference>
<organism evidence="4 5">
    <name type="scientific">Paraburkholderia tagetis</name>
    <dbReference type="NCBI Taxonomy" id="2913261"/>
    <lineage>
        <taxon>Bacteria</taxon>
        <taxon>Pseudomonadati</taxon>
        <taxon>Pseudomonadota</taxon>
        <taxon>Betaproteobacteria</taxon>
        <taxon>Burkholderiales</taxon>
        <taxon>Burkholderiaceae</taxon>
        <taxon>Paraburkholderia</taxon>
    </lineage>
</organism>
<evidence type="ECO:0000259" key="3">
    <source>
        <dbReference type="Pfam" id="PF13717"/>
    </source>
</evidence>
<dbReference type="Pfam" id="PF11906">
    <property type="entry name" value="DUF3426"/>
    <property type="match status" value="1"/>
</dbReference>
<protein>
    <submittedName>
        <fullName evidence="4">Zinc-ribbon domain-containing protein</fullName>
    </submittedName>
</protein>
<keyword evidence="2" id="KW-1133">Transmembrane helix</keyword>
<feature type="compositionally biased region" description="Low complexity" evidence="1">
    <location>
        <begin position="91"/>
        <end position="105"/>
    </location>
</feature>
<evidence type="ECO:0000313" key="5">
    <source>
        <dbReference type="Proteomes" id="UP001139308"/>
    </source>
</evidence>
<feature type="region of interest" description="Disordered" evidence="1">
    <location>
        <begin position="68"/>
        <end position="130"/>
    </location>
</feature>
<dbReference type="AlphaFoldDB" id="A0A9X1RMA6"/>
<dbReference type="Proteomes" id="UP001139308">
    <property type="component" value="Unassembled WGS sequence"/>
</dbReference>
<dbReference type="RefSeq" id="WP_238462538.1">
    <property type="nucleotide sequence ID" value="NZ_JAKLJA010000003.1"/>
</dbReference>
<sequence>MLLATRCPFCETVFRIQPAHLAARRGLVRCGHCQEAFDASGSLYELPESGDFAQATPVAADIAASLTTPTAQQAAPAHAPEPTADQPPRGEPAAAPEGSAPASAPNFSGRAWDPWAPRPDSNLDPELQYNASHLPRPSLAATRGAEMRIVQDDEPTLSRPLSQPIGQGTTPQQQAGMSGPVEPTLSANETIRRPHADPEPVLRRAPADSSAAPPFTALEPNAGGAPFAVTREAPAHVKRRTGWRIVGVLIVLALLATLAAQLAWWLRETVMVHWPASQPYYQQACAQLGCHVGPPRDINGLQIQPSDLRQVDDPHHLELKVPLRNRFDVALAWPAMELTLLDSQNNVVLRRVLWPQDYVPPGTRIEAGMAAQSTQTMIVRLDTGNVVASNFRIEIFYP</sequence>
<dbReference type="EMBL" id="JAKLJA010000003">
    <property type="protein sequence ID" value="MCG5072779.1"/>
    <property type="molecule type" value="Genomic_DNA"/>
</dbReference>
<feature type="region of interest" description="Disordered" evidence="1">
    <location>
        <begin position="153"/>
        <end position="223"/>
    </location>
</feature>
<gene>
    <name evidence="4" type="ORF">L5014_05275</name>
</gene>
<evidence type="ECO:0000256" key="1">
    <source>
        <dbReference type="SAM" id="MobiDB-lite"/>
    </source>
</evidence>
<evidence type="ECO:0000313" key="4">
    <source>
        <dbReference type="EMBL" id="MCG5072779.1"/>
    </source>
</evidence>
<feature type="compositionally biased region" description="Low complexity" evidence="1">
    <location>
        <begin position="68"/>
        <end position="84"/>
    </location>
</feature>
<keyword evidence="2" id="KW-0812">Transmembrane</keyword>
<keyword evidence="5" id="KW-1185">Reference proteome</keyword>
<feature type="domain" description="Zinc finger/thioredoxin putative" evidence="3">
    <location>
        <begin position="5"/>
        <end position="37"/>
    </location>
</feature>
<proteinExistence type="predicted"/>
<comment type="caution">
    <text evidence="4">The sequence shown here is derived from an EMBL/GenBank/DDBJ whole genome shotgun (WGS) entry which is preliminary data.</text>
</comment>
<evidence type="ECO:0000256" key="2">
    <source>
        <dbReference type="SAM" id="Phobius"/>
    </source>
</evidence>
<feature type="compositionally biased region" description="Basic and acidic residues" evidence="1">
    <location>
        <begin position="190"/>
        <end position="206"/>
    </location>
</feature>
<keyword evidence="2" id="KW-0472">Membrane</keyword>
<dbReference type="InterPro" id="IPR011723">
    <property type="entry name" value="Znf/thioredoxin_put"/>
</dbReference>
<dbReference type="InterPro" id="IPR021834">
    <property type="entry name" value="DUF3426"/>
</dbReference>
<dbReference type="NCBIfam" id="TIGR02098">
    <property type="entry name" value="MJ0042_CXXC"/>
    <property type="match status" value="1"/>
</dbReference>
<feature type="compositionally biased region" description="Low complexity" evidence="1">
    <location>
        <begin position="163"/>
        <end position="174"/>
    </location>
</feature>
<feature type="transmembrane region" description="Helical" evidence="2">
    <location>
        <begin position="245"/>
        <end position="266"/>
    </location>
</feature>
<name>A0A9X1RMA6_9BURK</name>
<reference evidence="4" key="1">
    <citation type="submission" date="2022-01" db="EMBL/GenBank/DDBJ databases">
        <title>Genome sequence and assembly of Parabukholderia sp. RG36.</title>
        <authorList>
            <person name="Chhetri G."/>
        </authorList>
    </citation>
    <scope>NUCLEOTIDE SEQUENCE</scope>
    <source>
        <strain evidence="4">RG36</strain>
    </source>
</reference>
<accession>A0A9X1RMA6</accession>